<keyword evidence="2" id="KW-1185">Reference proteome</keyword>
<dbReference type="KEGG" id="mls:MSLAZ_1732"/>
<dbReference type="STRING" id="1434111.MSLAZ_1732"/>
<name>A0A0E3S7I9_9EURY</name>
<organism evidence="1 2">
    <name type="scientific">Methanosarcina lacustris Z-7289</name>
    <dbReference type="NCBI Taxonomy" id="1434111"/>
    <lineage>
        <taxon>Archaea</taxon>
        <taxon>Methanobacteriati</taxon>
        <taxon>Methanobacteriota</taxon>
        <taxon>Stenosarchaea group</taxon>
        <taxon>Methanomicrobia</taxon>
        <taxon>Methanosarcinales</taxon>
        <taxon>Methanosarcinaceae</taxon>
        <taxon>Methanosarcina</taxon>
    </lineage>
</organism>
<accession>A0A0E3S7I9</accession>
<sequence length="76" mass="8304">MLFFDVTVSAGNDWKEDRPRTILCIFFLRCWLDGTDANRVRAGRISSVTEEALMEALGVSASESPNAGGQPPTNQS</sequence>
<evidence type="ECO:0000313" key="1">
    <source>
        <dbReference type="EMBL" id="AKB74993.1"/>
    </source>
</evidence>
<dbReference type="Proteomes" id="UP000033072">
    <property type="component" value="Chromosome"/>
</dbReference>
<dbReference type="HOGENOM" id="CLU_2645923_0_0_2"/>
<reference evidence="1 2" key="1">
    <citation type="submission" date="2014-07" db="EMBL/GenBank/DDBJ databases">
        <title>Methanogenic archaea and the global carbon cycle.</title>
        <authorList>
            <person name="Henriksen J.R."/>
            <person name="Luke J."/>
            <person name="Reinhart S."/>
            <person name="Benedict M.N."/>
            <person name="Youngblut N.D."/>
            <person name="Metcalf M.E."/>
            <person name="Whitaker R.J."/>
            <person name="Metcalf W.W."/>
        </authorList>
    </citation>
    <scope>NUCLEOTIDE SEQUENCE [LARGE SCALE GENOMIC DNA]</scope>
    <source>
        <strain evidence="1 2">Z-7289</strain>
    </source>
</reference>
<dbReference type="EMBL" id="CP009515">
    <property type="protein sequence ID" value="AKB74993.1"/>
    <property type="molecule type" value="Genomic_DNA"/>
</dbReference>
<gene>
    <name evidence="1" type="ORF">MSLAZ_1732</name>
</gene>
<protein>
    <submittedName>
        <fullName evidence="1">Uncharacterized protein</fullName>
    </submittedName>
</protein>
<dbReference type="AlphaFoldDB" id="A0A0E3S7I9"/>
<dbReference type="PATRIC" id="fig|1434111.4.peg.2265"/>
<dbReference type="GeneID" id="24806501"/>
<evidence type="ECO:0000313" key="2">
    <source>
        <dbReference type="Proteomes" id="UP000033072"/>
    </source>
</evidence>
<proteinExistence type="predicted"/>
<dbReference type="RefSeq" id="WP_048126241.1">
    <property type="nucleotide sequence ID" value="NZ_CP009515.1"/>
</dbReference>